<dbReference type="EMBL" id="VSRR010021935">
    <property type="protein sequence ID" value="MPC64333.1"/>
    <property type="molecule type" value="Genomic_DNA"/>
</dbReference>
<feature type="compositionally biased region" description="Basic residues" evidence="1">
    <location>
        <begin position="67"/>
        <end position="78"/>
    </location>
</feature>
<reference evidence="2 3" key="1">
    <citation type="submission" date="2019-05" db="EMBL/GenBank/DDBJ databases">
        <title>Another draft genome of Portunus trituberculatus and its Hox gene families provides insights of decapod evolution.</title>
        <authorList>
            <person name="Jeong J.-H."/>
            <person name="Song I."/>
            <person name="Kim S."/>
            <person name="Choi T."/>
            <person name="Kim D."/>
            <person name="Ryu S."/>
            <person name="Kim W."/>
        </authorList>
    </citation>
    <scope>NUCLEOTIDE SEQUENCE [LARGE SCALE GENOMIC DNA]</scope>
    <source>
        <tissue evidence="2">Muscle</tissue>
    </source>
</reference>
<evidence type="ECO:0000313" key="3">
    <source>
        <dbReference type="Proteomes" id="UP000324222"/>
    </source>
</evidence>
<protein>
    <submittedName>
        <fullName evidence="2">Uncharacterized protein</fullName>
    </submittedName>
</protein>
<accession>A0A5B7H2P5</accession>
<name>A0A5B7H2P5_PORTR</name>
<dbReference type="AlphaFoldDB" id="A0A5B7H2P5"/>
<sequence length="93" mass="9396">MNSSGRKIVAKSTDLREGLKSVPSLIIKLCRRQRGGLPAGEEEEGTSRGGVAGAGRGGAGTDSSAARPHHAAATHRHTTAAASPGSDIRVAVL</sequence>
<comment type="caution">
    <text evidence="2">The sequence shown here is derived from an EMBL/GenBank/DDBJ whole genome shotgun (WGS) entry which is preliminary data.</text>
</comment>
<proteinExistence type="predicted"/>
<feature type="region of interest" description="Disordered" evidence="1">
    <location>
        <begin position="31"/>
        <end position="86"/>
    </location>
</feature>
<organism evidence="2 3">
    <name type="scientific">Portunus trituberculatus</name>
    <name type="common">Swimming crab</name>
    <name type="synonym">Neptunus trituberculatus</name>
    <dbReference type="NCBI Taxonomy" id="210409"/>
    <lineage>
        <taxon>Eukaryota</taxon>
        <taxon>Metazoa</taxon>
        <taxon>Ecdysozoa</taxon>
        <taxon>Arthropoda</taxon>
        <taxon>Crustacea</taxon>
        <taxon>Multicrustacea</taxon>
        <taxon>Malacostraca</taxon>
        <taxon>Eumalacostraca</taxon>
        <taxon>Eucarida</taxon>
        <taxon>Decapoda</taxon>
        <taxon>Pleocyemata</taxon>
        <taxon>Brachyura</taxon>
        <taxon>Eubrachyura</taxon>
        <taxon>Portunoidea</taxon>
        <taxon>Portunidae</taxon>
        <taxon>Portuninae</taxon>
        <taxon>Portunus</taxon>
    </lineage>
</organism>
<evidence type="ECO:0000313" key="2">
    <source>
        <dbReference type="EMBL" id="MPC64333.1"/>
    </source>
</evidence>
<keyword evidence="3" id="KW-1185">Reference proteome</keyword>
<evidence type="ECO:0000256" key="1">
    <source>
        <dbReference type="SAM" id="MobiDB-lite"/>
    </source>
</evidence>
<gene>
    <name evidence="2" type="ORF">E2C01_058446</name>
</gene>
<dbReference type="Proteomes" id="UP000324222">
    <property type="component" value="Unassembled WGS sequence"/>
</dbReference>
<feature type="compositionally biased region" description="Gly residues" evidence="1">
    <location>
        <begin position="47"/>
        <end position="60"/>
    </location>
</feature>